<proteinExistence type="predicted"/>
<feature type="transmembrane region" description="Helical" evidence="1">
    <location>
        <begin position="63"/>
        <end position="81"/>
    </location>
</feature>
<name>A0AAD3DUG2_9CHLO</name>
<evidence type="ECO:0000256" key="1">
    <source>
        <dbReference type="SAM" id="Phobius"/>
    </source>
</evidence>
<keyword evidence="1" id="KW-1133">Transmembrane helix</keyword>
<dbReference type="EMBL" id="BMAR01000023">
    <property type="protein sequence ID" value="GFR48315.1"/>
    <property type="molecule type" value="Genomic_DNA"/>
</dbReference>
<sequence length="255" mass="27827">MGSITRDRGCLYYVPWLATLCVIIAVTSLGVWAYFTKRCEDLTLGALDDLGISAKELNRINPALVATAITYLSLTLVIYFMSLWRSFIEANHDATGVTGGGALAFLVLSFLLLCCWWLVVVWLVLLVMANTVWAAALYVTHGASKQALAATASFGAATWLPSSDLPCPGQCLDLTQLVFMASELQDACICDTDKLAAARDSFKHAYNQIPGLAVGNWGMLAAGVWLLMNFACQFSHTKREREILIRVATRIYSGI</sequence>
<dbReference type="AlphaFoldDB" id="A0AAD3DUG2"/>
<keyword evidence="1" id="KW-0472">Membrane</keyword>
<reference evidence="2 3" key="1">
    <citation type="journal article" date="2021" name="Sci. Rep.">
        <title>Genome sequencing of the multicellular alga Astrephomene provides insights into convergent evolution of germ-soma differentiation.</title>
        <authorList>
            <person name="Yamashita S."/>
            <person name="Yamamoto K."/>
            <person name="Matsuzaki R."/>
            <person name="Suzuki S."/>
            <person name="Yamaguchi H."/>
            <person name="Hirooka S."/>
            <person name="Minakuchi Y."/>
            <person name="Miyagishima S."/>
            <person name="Kawachi M."/>
            <person name="Toyoda A."/>
            <person name="Nozaki H."/>
        </authorList>
    </citation>
    <scope>NUCLEOTIDE SEQUENCE [LARGE SCALE GENOMIC DNA]</scope>
    <source>
        <strain evidence="2 3">NIES-4017</strain>
    </source>
</reference>
<organism evidence="2 3">
    <name type="scientific">Astrephomene gubernaculifera</name>
    <dbReference type="NCBI Taxonomy" id="47775"/>
    <lineage>
        <taxon>Eukaryota</taxon>
        <taxon>Viridiplantae</taxon>
        <taxon>Chlorophyta</taxon>
        <taxon>core chlorophytes</taxon>
        <taxon>Chlorophyceae</taxon>
        <taxon>CS clade</taxon>
        <taxon>Chlamydomonadales</taxon>
        <taxon>Astrephomenaceae</taxon>
        <taxon>Astrephomene</taxon>
    </lineage>
</organism>
<comment type="caution">
    <text evidence="2">The sequence shown here is derived from an EMBL/GenBank/DDBJ whole genome shotgun (WGS) entry which is preliminary data.</text>
</comment>
<gene>
    <name evidence="2" type="ORF">Agub_g10196</name>
</gene>
<feature type="transmembrane region" description="Helical" evidence="1">
    <location>
        <begin position="102"/>
        <end position="129"/>
    </location>
</feature>
<keyword evidence="1" id="KW-0812">Transmembrane</keyword>
<accession>A0AAD3DUG2</accession>
<evidence type="ECO:0000313" key="3">
    <source>
        <dbReference type="Proteomes" id="UP001054857"/>
    </source>
</evidence>
<protein>
    <submittedName>
        <fullName evidence="2">Uncharacterized protein</fullName>
    </submittedName>
</protein>
<feature type="transmembrane region" description="Helical" evidence="1">
    <location>
        <begin position="12"/>
        <end position="35"/>
    </location>
</feature>
<evidence type="ECO:0000313" key="2">
    <source>
        <dbReference type="EMBL" id="GFR48315.1"/>
    </source>
</evidence>
<dbReference type="Proteomes" id="UP001054857">
    <property type="component" value="Unassembled WGS sequence"/>
</dbReference>
<keyword evidence="3" id="KW-1185">Reference proteome</keyword>
<feature type="transmembrane region" description="Helical" evidence="1">
    <location>
        <begin position="209"/>
        <end position="231"/>
    </location>
</feature>